<proteinExistence type="predicted"/>
<name>A0A392VHB5_9FABA</name>
<comment type="caution">
    <text evidence="1">The sequence shown here is derived from an EMBL/GenBank/DDBJ whole genome shotgun (WGS) entry which is preliminary data.</text>
</comment>
<keyword evidence="2" id="KW-1185">Reference proteome</keyword>
<sequence>MGDREENSIVEPKGGDHGAHVCCVSIVAEEVQDLEKISREAIGTK</sequence>
<dbReference type="AlphaFoldDB" id="A0A392VHB5"/>
<evidence type="ECO:0000313" key="2">
    <source>
        <dbReference type="Proteomes" id="UP000265520"/>
    </source>
</evidence>
<dbReference type="EMBL" id="LXQA011162558">
    <property type="protein sequence ID" value="MCI87297.1"/>
    <property type="molecule type" value="Genomic_DNA"/>
</dbReference>
<reference evidence="1 2" key="1">
    <citation type="journal article" date="2018" name="Front. Plant Sci.">
        <title>Red Clover (Trifolium pratense) and Zigzag Clover (T. medium) - A Picture of Genomic Similarities and Differences.</title>
        <authorList>
            <person name="Dluhosova J."/>
            <person name="Istvanek J."/>
            <person name="Nedelnik J."/>
            <person name="Repkova J."/>
        </authorList>
    </citation>
    <scope>NUCLEOTIDE SEQUENCE [LARGE SCALE GENOMIC DNA]</scope>
    <source>
        <strain evidence="2">cv. 10/8</strain>
        <tissue evidence="1">Leaf</tissue>
    </source>
</reference>
<evidence type="ECO:0000313" key="1">
    <source>
        <dbReference type="EMBL" id="MCI87297.1"/>
    </source>
</evidence>
<accession>A0A392VHB5</accession>
<dbReference type="Proteomes" id="UP000265520">
    <property type="component" value="Unassembled WGS sequence"/>
</dbReference>
<organism evidence="1 2">
    <name type="scientific">Trifolium medium</name>
    <dbReference type="NCBI Taxonomy" id="97028"/>
    <lineage>
        <taxon>Eukaryota</taxon>
        <taxon>Viridiplantae</taxon>
        <taxon>Streptophyta</taxon>
        <taxon>Embryophyta</taxon>
        <taxon>Tracheophyta</taxon>
        <taxon>Spermatophyta</taxon>
        <taxon>Magnoliopsida</taxon>
        <taxon>eudicotyledons</taxon>
        <taxon>Gunneridae</taxon>
        <taxon>Pentapetalae</taxon>
        <taxon>rosids</taxon>
        <taxon>fabids</taxon>
        <taxon>Fabales</taxon>
        <taxon>Fabaceae</taxon>
        <taxon>Papilionoideae</taxon>
        <taxon>50 kb inversion clade</taxon>
        <taxon>NPAAA clade</taxon>
        <taxon>Hologalegina</taxon>
        <taxon>IRL clade</taxon>
        <taxon>Trifolieae</taxon>
        <taxon>Trifolium</taxon>
    </lineage>
</organism>
<protein>
    <submittedName>
        <fullName evidence="1">Uncharacterized protein</fullName>
    </submittedName>
</protein>
<feature type="non-terminal residue" evidence="1">
    <location>
        <position position="45"/>
    </location>
</feature>